<dbReference type="Proteomes" id="UP000187429">
    <property type="component" value="Unassembled WGS sequence"/>
</dbReference>
<name>A0A1R1WXR6_9FUNG</name>
<reference evidence="2" key="1">
    <citation type="submission" date="2017-01" db="EMBL/GenBank/DDBJ databases">
        <authorList>
            <person name="Wang Y."/>
            <person name="White M."/>
            <person name="Kvist S."/>
            <person name="Moncalvo J.-M."/>
        </authorList>
    </citation>
    <scope>NUCLEOTIDE SEQUENCE [LARGE SCALE GENOMIC DNA]</scope>
    <source>
        <strain evidence="2">ID-206-W2</strain>
    </source>
</reference>
<gene>
    <name evidence="1" type="ORF">AYI69_g11545</name>
</gene>
<dbReference type="AlphaFoldDB" id="A0A1R1WXR6"/>
<sequence>MEFTSEKLFQELFSSDSDSKDLSSEKILVCQKLCELDLQYYISVLESYNQQAENRFLTHRHHRNNRNILCMHNFTALE</sequence>
<protein>
    <submittedName>
        <fullName evidence="1">Uncharacterized protein</fullName>
    </submittedName>
</protein>
<accession>A0A1R1WXR6</accession>
<keyword evidence="2" id="KW-1185">Reference proteome</keyword>
<evidence type="ECO:0000313" key="2">
    <source>
        <dbReference type="Proteomes" id="UP000187429"/>
    </source>
</evidence>
<comment type="caution">
    <text evidence="1">The sequence shown here is derived from an EMBL/GenBank/DDBJ whole genome shotgun (WGS) entry which is preliminary data.</text>
</comment>
<dbReference type="EMBL" id="LSSM01007713">
    <property type="protein sequence ID" value="OMJ07176.1"/>
    <property type="molecule type" value="Genomic_DNA"/>
</dbReference>
<organism evidence="1 2">
    <name type="scientific">Smittium culicis</name>
    <dbReference type="NCBI Taxonomy" id="133412"/>
    <lineage>
        <taxon>Eukaryota</taxon>
        <taxon>Fungi</taxon>
        <taxon>Fungi incertae sedis</taxon>
        <taxon>Zoopagomycota</taxon>
        <taxon>Kickxellomycotina</taxon>
        <taxon>Harpellomycetes</taxon>
        <taxon>Harpellales</taxon>
        <taxon>Legeriomycetaceae</taxon>
        <taxon>Smittium</taxon>
    </lineage>
</organism>
<evidence type="ECO:0000313" key="1">
    <source>
        <dbReference type="EMBL" id="OMJ07176.1"/>
    </source>
</evidence>
<proteinExistence type="predicted"/>